<keyword evidence="5" id="KW-0804">Transcription</keyword>
<dbReference type="Pfam" id="PF03449">
    <property type="entry name" value="GreA_GreB_N"/>
    <property type="match status" value="1"/>
</dbReference>
<evidence type="ECO:0000256" key="6">
    <source>
        <dbReference type="ARBA" id="ARBA00024916"/>
    </source>
</evidence>
<evidence type="ECO:0000256" key="5">
    <source>
        <dbReference type="ARBA" id="ARBA00023163"/>
    </source>
</evidence>
<keyword evidence="4" id="KW-0238">DNA-binding</keyword>
<evidence type="ECO:0000313" key="10">
    <source>
        <dbReference type="EMBL" id="CAB4541216.1"/>
    </source>
</evidence>
<dbReference type="FunFam" id="1.10.287.180:FF:000001">
    <property type="entry name" value="Transcription elongation factor GreA"/>
    <property type="match status" value="1"/>
</dbReference>
<dbReference type="EMBL" id="CAEZSE010000165">
    <property type="protein sequence ID" value="CAB4541216.1"/>
    <property type="molecule type" value="Genomic_DNA"/>
</dbReference>
<dbReference type="Pfam" id="PF01272">
    <property type="entry name" value="GreA_GreB"/>
    <property type="match status" value="1"/>
</dbReference>
<evidence type="ECO:0000259" key="8">
    <source>
        <dbReference type="Pfam" id="PF01272"/>
    </source>
</evidence>
<dbReference type="GO" id="GO:0070063">
    <property type="term" value="F:RNA polymerase binding"/>
    <property type="evidence" value="ECO:0007669"/>
    <property type="project" value="InterPro"/>
</dbReference>
<dbReference type="SUPFAM" id="SSF54534">
    <property type="entry name" value="FKBP-like"/>
    <property type="match status" value="1"/>
</dbReference>
<dbReference type="SUPFAM" id="SSF46557">
    <property type="entry name" value="GreA transcript cleavage protein, N-terminal domain"/>
    <property type="match status" value="1"/>
</dbReference>
<evidence type="ECO:0000313" key="11">
    <source>
        <dbReference type="EMBL" id="CAB4667454.1"/>
    </source>
</evidence>
<gene>
    <name evidence="10" type="ORF">UFOPK1353_00935</name>
    <name evidence="11" type="ORF">UFOPK2292_00624</name>
    <name evidence="12" type="ORF">UFOPK3026_01110</name>
    <name evidence="13" type="ORF">UFOPK4020_00640</name>
</gene>
<comment type="similarity">
    <text evidence="1">Belongs to the GreA/GreB family.</text>
</comment>
<accession>A0A6J6BQG5</accession>
<evidence type="ECO:0000256" key="4">
    <source>
        <dbReference type="ARBA" id="ARBA00023125"/>
    </source>
</evidence>
<evidence type="ECO:0000313" key="12">
    <source>
        <dbReference type="EMBL" id="CAB4810997.1"/>
    </source>
</evidence>
<dbReference type="GO" id="GO:0003677">
    <property type="term" value="F:DNA binding"/>
    <property type="evidence" value="ECO:0007669"/>
    <property type="project" value="UniProtKB-KW"/>
</dbReference>
<dbReference type="PROSITE" id="PS00830">
    <property type="entry name" value="GREAB_2"/>
    <property type="match status" value="1"/>
</dbReference>
<dbReference type="Gene3D" id="3.10.50.30">
    <property type="entry name" value="Transcription elongation factor, GreA/GreB, C-terminal domain"/>
    <property type="match status" value="1"/>
</dbReference>
<dbReference type="HAMAP" id="MF_00105">
    <property type="entry name" value="GreA_GreB"/>
    <property type="match status" value="1"/>
</dbReference>
<evidence type="ECO:0000313" key="13">
    <source>
        <dbReference type="EMBL" id="CAB4997728.1"/>
    </source>
</evidence>
<dbReference type="InterPro" id="IPR001437">
    <property type="entry name" value="Tscrpt_elong_fac_GreA/B_C"/>
</dbReference>
<protein>
    <recommendedName>
        <fullName evidence="2">Transcription elongation factor GreA</fullName>
    </recommendedName>
    <alternativeName>
        <fullName evidence="7">Transcript cleavage factor GreA</fullName>
    </alternativeName>
</protein>
<dbReference type="InterPro" id="IPR023459">
    <property type="entry name" value="Tscrpt_elong_fac_GreA/B_fam"/>
</dbReference>
<proteinExistence type="inferred from homology"/>
<dbReference type="PANTHER" id="PTHR30437">
    <property type="entry name" value="TRANSCRIPTION ELONGATION FACTOR GREA"/>
    <property type="match status" value="1"/>
</dbReference>
<evidence type="ECO:0000259" key="9">
    <source>
        <dbReference type="Pfam" id="PF03449"/>
    </source>
</evidence>
<feature type="domain" description="Transcription elongation factor GreA/GreB N-terminal" evidence="9">
    <location>
        <begin position="5"/>
        <end position="73"/>
    </location>
</feature>
<reference evidence="10" key="1">
    <citation type="submission" date="2020-05" db="EMBL/GenBank/DDBJ databases">
        <authorList>
            <person name="Chiriac C."/>
            <person name="Salcher M."/>
            <person name="Ghai R."/>
            <person name="Kavagutti S V."/>
        </authorList>
    </citation>
    <scope>NUCLEOTIDE SEQUENCE</scope>
</reference>
<organism evidence="10">
    <name type="scientific">freshwater metagenome</name>
    <dbReference type="NCBI Taxonomy" id="449393"/>
    <lineage>
        <taxon>unclassified sequences</taxon>
        <taxon>metagenomes</taxon>
        <taxon>ecological metagenomes</taxon>
    </lineage>
</organism>
<dbReference type="PANTHER" id="PTHR30437:SF4">
    <property type="entry name" value="TRANSCRIPTION ELONGATION FACTOR GREA"/>
    <property type="match status" value="1"/>
</dbReference>
<evidence type="ECO:0000256" key="1">
    <source>
        <dbReference type="ARBA" id="ARBA00008213"/>
    </source>
</evidence>
<evidence type="ECO:0000256" key="3">
    <source>
        <dbReference type="ARBA" id="ARBA00023015"/>
    </source>
</evidence>
<dbReference type="InterPro" id="IPR018151">
    <property type="entry name" value="TF_GreA/GreB_CS"/>
</dbReference>
<dbReference type="Gene3D" id="1.10.287.180">
    <property type="entry name" value="Transcription elongation factor, GreA/GreB, N-terminal domain"/>
    <property type="match status" value="1"/>
</dbReference>
<evidence type="ECO:0000256" key="7">
    <source>
        <dbReference type="ARBA" id="ARBA00030776"/>
    </source>
</evidence>
<feature type="domain" description="Transcription elongation factor GreA/GreB C-terminal" evidence="8">
    <location>
        <begin position="79"/>
        <end position="154"/>
    </location>
</feature>
<dbReference type="EMBL" id="CAFBOV010000105">
    <property type="protein sequence ID" value="CAB4997728.1"/>
    <property type="molecule type" value="Genomic_DNA"/>
</dbReference>
<keyword evidence="3" id="KW-0805">Transcription regulation</keyword>
<dbReference type="GO" id="GO:0032784">
    <property type="term" value="P:regulation of DNA-templated transcription elongation"/>
    <property type="evidence" value="ECO:0007669"/>
    <property type="project" value="InterPro"/>
</dbReference>
<evidence type="ECO:0000256" key="2">
    <source>
        <dbReference type="ARBA" id="ARBA00013729"/>
    </source>
</evidence>
<dbReference type="EMBL" id="CAFAAP010000176">
    <property type="protein sequence ID" value="CAB4810997.1"/>
    <property type="molecule type" value="Genomic_DNA"/>
</dbReference>
<dbReference type="AlphaFoldDB" id="A0A6J6BQG5"/>
<dbReference type="InterPro" id="IPR036953">
    <property type="entry name" value="GreA/GreB_C_sf"/>
</dbReference>
<sequence length="156" mass="17116">MIHKVSRNLYERLREEHADLTTRGRISAAEKIARAREHGDLKENGDYHAAKDEHGHMEGRIRQLESILENVEIVEPPADGSVGFGTIVTVLYDGDDPSMAESYLIGHIEEQCESAEVMSPTSPLGAALLGAKKDDIVTYAAPNGNLKVKIIGIQQQ</sequence>
<dbReference type="InterPro" id="IPR036805">
    <property type="entry name" value="Tscrpt_elong_fac_GreA/B_N_sf"/>
</dbReference>
<dbReference type="EMBL" id="CAEZWU010000075">
    <property type="protein sequence ID" value="CAB4667454.1"/>
    <property type="molecule type" value="Genomic_DNA"/>
</dbReference>
<dbReference type="InterPro" id="IPR022691">
    <property type="entry name" value="Tscrpt_elong_fac_GreA/B_N"/>
</dbReference>
<comment type="function">
    <text evidence="6">Necessary for efficient RNA polymerase transcription elongation past template-encoded arresting sites. The arresting sites in DNA have the property of trapping a certain fraction of elongating RNA polymerases that pass through, resulting in locked ternary complexes. Cleavage of the nascent transcript by cleavage factors such as GreA or GreB allows the resumption of elongation from the new 3'terminus. GreA releases sequences of 2 to 3 nucleotides.</text>
</comment>
<dbReference type="GO" id="GO:0006354">
    <property type="term" value="P:DNA-templated transcription elongation"/>
    <property type="evidence" value="ECO:0007669"/>
    <property type="project" value="TreeGrafter"/>
</dbReference>
<dbReference type="InterPro" id="IPR028624">
    <property type="entry name" value="Tscrpt_elong_fac_GreA/B"/>
</dbReference>
<name>A0A6J6BQG5_9ZZZZ</name>
<dbReference type="PIRSF" id="PIRSF006092">
    <property type="entry name" value="GreA_GreB"/>
    <property type="match status" value="1"/>
</dbReference>